<organism evidence="7 8">
    <name type="scientific">Oricola thermophila</name>
    <dbReference type="NCBI Taxonomy" id="2742145"/>
    <lineage>
        <taxon>Bacteria</taxon>
        <taxon>Pseudomonadati</taxon>
        <taxon>Pseudomonadota</taxon>
        <taxon>Alphaproteobacteria</taxon>
        <taxon>Hyphomicrobiales</taxon>
        <taxon>Ahrensiaceae</taxon>
        <taxon>Oricola</taxon>
    </lineage>
</organism>
<feature type="transmembrane region" description="Helical" evidence="6">
    <location>
        <begin position="62"/>
        <end position="83"/>
    </location>
</feature>
<feature type="transmembrane region" description="Helical" evidence="6">
    <location>
        <begin position="120"/>
        <end position="142"/>
    </location>
</feature>
<protein>
    <submittedName>
        <fullName evidence="7">MFS transporter</fullName>
    </submittedName>
</protein>
<name>A0A6N1VH39_9HYPH</name>
<dbReference type="RefSeq" id="WP_175277989.1">
    <property type="nucleotide sequence ID" value="NZ_CP054836.1"/>
</dbReference>
<comment type="subcellular location">
    <subcellularLocation>
        <location evidence="1">Endomembrane system</location>
        <topology evidence="1">Multi-pass membrane protein</topology>
    </subcellularLocation>
</comment>
<feature type="transmembrane region" description="Helical" evidence="6">
    <location>
        <begin position="329"/>
        <end position="347"/>
    </location>
</feature>
<sequence length="457" mass="47703">MTNALETGDMAEGGGSPAPRRGIVGWMFFDWAAQPFHTLVITFVFAPYFAAHVAPSPTEGQALWGLAAGFGGLAIALLSPVLGAISDATGPRKPWIFGFSVVAVAAVLSLWFVPPAAGPGMIWFGLAAFAVALIGFEFAAVFNNAMMPGLVDRTKLGGLSGNAWALGYAGGLICLIATLALLVADPVSGKTLPGLTPILGLDPAQMEGDRASGPLTAIWYVIFVIPMFLFTPDAPRRERVSGAVRRGLAELWQTIRNISSEKSLFAFLLSSMVYRDALNGLYTFGGIYAVGVLGWTTIQLGIFGILASITGIAGALLSGWADNRIGTKSVVVANIAVLIAASALIISTSDTQVLFMEIAAASRAPDIAFYCAGALIGAAGGGLQASSRPLLVDQSTPERMGEAFGLYALSGRATAFLAPWSIGIMTTLFDSQRIGITPILVLFVIGMVLLIPVRSRT</sequence>
<evidence type="ECO:0000313" key="8">
    <source>
        <dbReference type="Proteomes" id="UP000509367"/>
    </source>
</evidence>
<keyword evidence="4 6" id="KW-1133">Transmembrane helix</keyword>
<feature type="transmembrane region" description="Helical" evidence="6">
    <location>
        <begin position="297"/>
        <end position="317"/>
    </location>
</feature>
<dbReference type="Proteomes" id="UP000509367">
    <property type="component" value="Chromosome"/>
</dbReference>
<feature type="transmembrane region" description="Helical" evidence="6">
    <location>
        <begin position="28"/>
        <end position="50"/>
    </location>
</feature>
<dbReference type="InterPro" id="IPR036259">
    <property type="entry name" value="MFS_trans_sf"/>
</dbReference>
<dbReference type="InterPro" id="IPR024671">
    <property type="entry name" value="Atg22-like"/>
</dbReference>
<proteinExistence type="predicted"/>
<feature type="transmembrane region" description="Helical" evidence="6">
    <location>
        <begin position="367"/>
        <end position="383"/>
    </location>
</feature>
<gene>
    <name evidence="7" type="ORF">HTY61_17410</name>
</gene>
<dbReference type="InterPro" id="IPR050495">
    <property type="entry name" value="ATG22/LtaA_families"/>
</dbReference>
<keyword evidence="5 6" id="KW-0472">Membrane</keyword>
<feature type="transmembrane region" description="Helical" evidence="6">
    <location>
        <begin position="95"/>
        <end position="114"/>
    </location>
</feature>
<evidence type="ECO:0000256" key="1">
    <source>
        <dbReference type="ARBA" id="ARBA00004127"/>
    </source>
</evidence>
<keyword evidence="2" id="KW-0813">Transport</keyword>
<dbReference type="EMBL" id="CP054836">
    <property type="protein sequence ID" value="QKV20098.1"/>
    <property type="molecule type" value="Genomic_DNA"/>
</dbReference>
<dbReference type="KEGG" id="orm:HTY61_17410"/>
<feature type="transmembrane region" description="Helical" evidence="6">
    <location>
        <begin position="264"/>
        <end position="291"/>
    </location>
</feature>
<dbReference type="SUPFAM" id="SSF103473">
    <property type="entry name" value="MFS general substrate transporter"/>
    <property type="match status" value="1"/>
</dbReference>
<feature type="transmembrane region" description="Helical" evidence="6">
    <location>
        <begin position="434"/>
        <end position="453"/>
    </location>
</feature>
<dbReference type="Pfam" id="PF11700">
    <property type="entry name" value="ATG22"/>
    <property type="match status" value="1"/>
</dbReference>
<reference evidence="7 8" key="1">
    <citation type="submission" date="2020-06" db="EMBL/GenBank/DDBJ databases">
        <title>Oricola thermophila sp. nov. isolated from a tidal sediments.</title>
        <authorList>
            <person name="Kwon K.K."/>
            <person name="Yang S.-H."/>
            <person name="Park M.-J."/>
        </authorList>
    </citation>
    <scope>NUCLEOTIDE SEQUENCE [LARGE SCALE GENOMIC DNA]</scope>
    <source>
        <strain evidence="7 8">MEBiC13590</strain>
    </source>
</reference>
<dbReference type="AlphaFoldDB" id="A0A6N1VH39"/>
<evidence type="ECO:0000256" key="6">
    <source>
        <dbReference type="SAM" id="Phobius"/>
    </source>
</evidence>
<evidence type="ECO:0000313" key="7">
    <source>
        <dbReference type="EMBL" id="QKV20098.1"/>
    </source>
</evidence>
<accession>A0A6N1VH39</accession>
<evidence type="ECO:0000256" key="3">
    <source>
        <dbReference type="ARBA" id="ARBA00022692"/>
    </source>
</evidence>
<dbReference type="PANTHER" id="PTHR23519">
    <property type="entry name" value="AUTOPHAGY-RELATED PROTEIN 22"/>
    <property type="match status" value="1"/>
</dbReference>
<evidence type="ECO:0000256" key="5">
    <source>
        <dbReference type="ARBA" id="ARBA00023136"/>
    </source>
</evidence>
<dbReference type="Gene3D" id="1.20.1250.20">
    <property type="entry name" value="MFS general substrate transporter like domains"/>
    <property type="match status" value="1"/>
</dbReference>
<feature type="transmembrane region" description="Helical" evidence="6">
    <location>
        <begin position="163"/>
        <end position="184"/>
    </location>
</feature>
<feature type="transmembrane region" description="Helical" evidence="6">
    <location>
        <begin position="404"/>
        <end position="422"/>
    </location>
</feature>
<evidence type="ECO:0000256" key="2">
    <source>
        <dbReference type="ARBA" id="ARBA00022448"/>
    </source>
</evidence>
<dbReference type="PANTHER" id="PTHR23519:SF1">
    <property type="entry name" value="AUTOPHAGY-RELATED PROTEIN 22"/>
    <property type="match status" value="1"/>
</dbReference>
<feature type="transmembrane region" description="Helical" evidence="6">
    <location>
        <begin position="211"/>
        <end position="230"/>
    </location>
</feature>
<keyword evidence="8" id="KW-1185">Reference proteome</keyword>
<dbReference type="GO" id="GO:0012505">
    <property type="term" value="C:endomembrane system"/>
    <property type="evidence" value="ECO:0007669"/>
    <property type="project" value="UniProtKB-SubCell"/>
</dbReference>
<evidence type="ECO:0000256" key="4">
    <source>
        <dbReference type="ARBA" id="ARBA00022989"/>
    </source>
</evidence>
<keyword evidence="3 6" id="KW-0812">Transmembrane</keyword>